<sequence length="41" mass="4481">MHAASFKKLPQPNHHVQINVVLSACPVGRINNPFSHGHLAI</sequence>
<evidence type="ECO:0000313" key="1">
    <source>
        <dbReference type="EMBL" id="KKR11303.1"/>
    </source>
</evidence>
<dbReference type="AlphaFoldDB" id="A0A0G0N787"/>
<dbReference type="Proteomes" id="UP000034246">
    <property type="component" value="Unassembled WGS sequence"/>
</dbReference>
<gene>
    <name evidence="1" type="ORF">UT39_C0009G0063</name>
</gene>
<comment type="caution">
    <text evidence="1">The sequence shown here is derived from an EMBL/GenBank/DDBJ whole genome shotgun (WGS) entry which is preliminary data.</text>
</comment>
<accession>A0A0G0N787</accession>
<organism evidence="1 2">
    <name type="scientific">Candidatus Woesebacteria bacterium GW2011_GWA1_39_21</name>
    <dbReference type="NCBI Taxonomy" id="1618550"/>
    <lineage>
        <taxon>Bacteria</taxon>
        <taxon>Candidatus Woeseibacteriota</taxon>
    </lineage>
</organism>
<evidence type="ECO:0000313" key="2">
    <source>
        <dbReference type="Proteomes" id="UP000034246"/>
    </source>
</evidence>
<dbReference type="PROSITE" id="PS51257">
    <property type="entry name" value="PROKAR_LIPOPROTEIN"/>
    <property type="match status" value="1"/>
</dbReference>
<protein>
    <submittedName>
        <fullName evidence="1">Uncharacterized protein</fullName>
    </submittedName>
</protein>
<dbReference type="EMBL" id="LBWP01000009">
    <property type="protein sequence ID" value="KKR11303.1"/>
    <property type="molecule type" value="Genomic_DNA"/>
</dbReference>
<proteinExistence type="predicted"/>
<name>A0A0G0N787_9BACT</name>
<reference evidence="1 2" key="1">
    <citation type="journal article" date="2015" name="Nature">
        <title>rRNA introns, odd ribosomes, and small enigmatic genomes across a large radiation of phyla.</title>
        <authorList>
            <person name="Brown C.T."/>
            <person name="Hug L.A."/>
            <person name="Thomas B.C."/>
            <person name="Sharon I."/>
            <person name="Castelle C.J."/>
            <person name="Singh A."/>
            <person name="Wilkins M.J."/>
            <person name="Williams K.H."/>
            <person name="Banfield J.F."/>
        </authorList>
    </citation>
    <scope>NUCLEOTIDE SEQUENCE [LARGE SCALE GENOMIC DNA]</scope>
</reference>